<reference evidence="4" key="1">
    <citation type="journal article" date="2008" name="Science">
        <title>The Physcomitrella genome reveals evolutionary insights into the conquest of land by plants.</title>
        <authorList>
            <person name="Rensing S."/>
            <person name="Lang D."/>
            <person name="Zimmer A."/>
            <person name="Terry A."/>
            <person name="Salamov A."/>
            <person name="Shapiro H."/>
            <person name="Nishiyama T."/>
            <person name="Perroud P.-F."/>
            <person name="Lindquist E."/>
            <person name="Kamisugi Y."/>
            <person name="Tanahashi T."/>
            <person name="Sakakibara K."/>
            <person name="Fujita T."/>
            <person name="Oishi K."/>
            <person name="Shin-I T."/>
            <person name="Kuroki Y."/>
            <person name="Toyoda A."/>
            <person name="Suzuki Y."/>
            <person name="Hashimoto A."/>
            <person name="Yamaguchi K."/>
            <person name="Sugano A."/>
            <person name="Kohara Y."/>
            <person name="Fujiyama A."/>
            <person name="Anterola A."/>
            <person name="Aoki S."/>
            <person name="Ashton N."/>
            <person name="Barbazuk W.B."/>
            <person name="Barker E."/>
            <person name="Bennetzen J."/>
            <person name="Bezanilla M."/>
            <person name="Blankenship R."/>
            <person name="Cho S.H."/>
            <person name="Dutcher S."/>
            <person name="Estelle M."/>
            <person name="Fawcett J.A."/>
            <person name="Gundlach H."/>
            <person name="Hanada K."/>
            <person name="Heyl A."/>
            <person name="Hicks K.A."/>
            <person name="Hugh J."/>
            <person name="Lohr M."/>
            <person name="Mayer K."/>
            <person name="Melkozernov A."/>
            <person name="Murata T."/>
            <person name="Nelson D."/>
            <person name="Pils B."/>
            <person name="Prigge M."/>
            <person name="Reiss B."/>
            <person name="Renner T."/>
            <person name="Rombauts S."/>
            <person name="Rushton P."/>
            <person name="Sanderfoot A."/>
            <person name="Schween G."/>
            <person name="Shiu S.-H."/>
            <person name="Stueber K."/>
            <person name="Theodoulou F.L."/>
            <person name="Tu H."/>
            <person name="Van de Peer Y."/>
            <person name="Verrier P.J."/>
            <person name="Waters E."/>
            <person name="Wood A."/>
            <person name="Yang L."/>
            <person name="Cove D."/>
            <person name="Cuming A."/>
            <person name="Hasebe M."/>
            <person name="Lucas S."/>
            <person name="Mishler D.B."/>
            <person name="Reski R."/>
            <person name="Grigoriev I."/>
            <person name="Quatrano R.S."/>
            <person name="Boore J.L."/>
        </authorList>
    </citation>
    <scope>NUCLEOTIDE SEQUENCE [LARGE SCALE GENOMIC DNA]</scope>
</reference>
<sequence>TNLLSLNASIEAARAGEHGQGFSVVAGEIRKLAELTRHSTEQIQRTLRQIGGQVELAFASMDEGSRAVEEGTKIVASASEMLGQAGNQDSLKTKMVGEVVGIMEKHIGRGGRHPAGAAGGHAACSGHIGKCGVHHRIAASACQPVPLDRDAEKIAGRRWRRITCCCRISSLDKARASLSGRRGLFLVDSELGLPAPVMNRERAEVRISVRPLVEYAFSSGDIDSGFRSATAMVEGTRIHQQVQKTYGEGDQKEVFLKREIPFGDLTYVIEGRCDGLIQTDDGWMIDEIKSTAASLDAMEGDGKPVHWAQAQVYAYIYAMDHSLDRMT</sequence>
<feature type="non-terminal residue" evidence="4">
    <location>
        <position position="327"/>
    </location>
</feature>
<dbReference type="InterPro" id="IPR004089">
    <property type="entry name" value="MCPsignal_dom"/>
</dbReference>
<feature type="domain" description="Methyl-accepting transducer" evidence="3">
    <location>
        <begin position="1"/>
        <end position="84"/>
    </location>
</feature>
<evidence type="ECO:0000256" key="2">
    <source>
        <dbReference type="PROSITE-ProRule" id="PRU00284"/>
    </source>
</evidence>
<dbReference type="SUPFAM" id="SSF58104">
    <property type="entry name" value="Methyl-accepting chemotaxis protein (MCP) signaling domain"/>
    <property type="match status" value="1"/>
</dbReference>
<dbReference type="EMBL" id="DS546708">
    <property type="protein sequence ID" value="EDQ48227.1"/>
    <property type="molecule type" value="Genomic_DNA"/>
</dbReference>
<gene>
    <name evidence="4" type="ORF">PHYPADRAFT_104111</name>
</gene>
<name>A9U7X6_PHYPA</name>
<accession>A9U7X6</accession>
<keyword evidence="1 2" id="KW-0807">Transducer</keyword>
<dbReference type="Gene3D" id="3.90.320.10">
    <property type="match status" value="1"/>
</dbReference>
<dbReference type="Pfam" id="PF00015">
    <property type="entry name" value="MCPsignal"/>
    <property type="match status" value="1"/>
</dbReference>
<dbReference type="AlphaFoldDB" id="A9U7X6"/>
<dbReference type="PANTHER" id="PTHR32089:SF112">
    <property type="entry name" value="LYSOZYME-LIKE PROTEIN-RELATED"/>
    <property type="match status" value="1"/>
</dbReference>
<dbReference type="PANTHER" id="PTHR32089">
    <property type="entry name" value="METHYL-ACCEPTING CHEMOTAXIS PROTEIN MCPB"/>
    <property type="match status" value="1"/>
</dbReference>
<dbReference type="PROSITE" id="PS50111">
    <property type="entry name" value="CHEMOTAXIS_TRANSDUC_2"/>
    <property type="match status" value="1"/>
</dbReference>
<dbReference type="Gene3D" id="1.10.287.950">
    <property type="entry name" value="Methyl-accepting chemotaxis protein"/>
    <property type="match status" value="1"/>
</dbReference>
<dbReference type="GO" id="GO:0016020">
    <property type="term" value="C:membrane"/>
    <property type="evidence" value="ECO:0007669"/>
    <property type="project" value="InterPro"/>
</dbReference>
<organism>
    <name type="scientific">Physcomitrium patens</name>
    <name type="common">Spreading-leaved earth moss</name>
    <name type="synonym">Physcomitrella patens</name>
    <dbReference type="NCBI Taxonomy" id="3218"/>
    <lineage>
        <taxon>Eukaryota</taxon>
        <taxon>Viridiplantae</taxon>
        <taxon>Streptophyta</taxon>
        <taxon>Embryophyta</taxon>
        <taxon>Bryophyta</taxon>
        <taxon>Bryophytina</taxon>
        <taxon>Bryopsida</taxon>
        <taxon>Funariidae</taxon>
        <taxon>Funariales</taxon>
        <taxon>Funariaceae</taxon>
        <taxon>Physcomitrium</taxon>
    </lineage>
</organism>
<dbReference type="HOGENOM" id="CLU_2176363_0_0_1"/>
<dbReference type="InterPro" id="IPR011604">
    <property type="entry name" value="PDDEXK-like_dom_sf"/>
</dbReference>
<evidence type="ECO:0000259" key="3">
    <source>
        <dbReference type="PROSITE" id="PS50111"/>
    </source>
</evidence>
<proteinExistence type="predicted"/>
<dbReference type="GO" id="GO:0007165">
    <property type="term" value="P:signal transduction"/>
    <property type="evidence" value="ECO:0007669"/>
    <property type="project" value="UniProtKB-KW"/>
</dbReference>
<feature type="non-terminal residue" evidence="4">
    <location>
        <position position="1"/>
    </location>
</feature>
<protein>
    <submittedName>
        <fullName evidence="4">Predicted protein</fullName>
    </submittedName>
</protein>
<evidence type="ECO:0000256" key="1">
    <source>
        <dbReference type="ARBA" id="ARBA00023224"/>
    </source>
</evidence>
<evidence type="ECO:0000313" key="4">
    <source>
        <dbReference type="EMBL" id="EDQ48227.1"/>
    </source>
</evidence>